<dbReference type="Proteomes" id="UP000244908">
    <property type="component" value="Chromosome"/>
</dbReference>
<evidence type="ECO:0000313" key="4">
    <source>
        <dbReference type="Proteomes" id="UP000244908"/>
    </source>
</evidence>
<protein>
    <submittedName>
        <fullName evidence="3">DUF3828 domain-containing protein</fullName>
    </submittedName>
</protein>
<dbReference type="PROSITE" id="PS51257">
    <property type="entry name" value="PROKAR_LIPOPROTEIN"/>
    <property type="match status" value="1"/>
</dbReference>
<feature type="signal peptide" evidence="1">
    <location>
        <begin position="1"/>
        <end position="18"/>
    </location>
</feature>
<accession>A0A2Y9U1A6</accession>
<dbReference type="Pfam" id="PF12883">
    <property type="entry name" value="DUF3828"/>
    <property type="match status" value="1"/>
</dbReference>
<dbReference type="OrthoDB" id="6076941at2"/>
<evidence type="ECO:0000259" key="2">
    <source>
        <dbReference type="Pfam" id="PF12883"/>
    </source>
</evidence>
<dbReference type="AlphaFoldDB" id="A0A2Y9U1A6"/>
<keyword evidence="1" id="KW-0732">Signal</keyword>
<dbReference type="EMBL" id="CP029185">
    <property type="protein sequence ID" value="AWH89878.1"/>
    <property type="molecule type" value="Genomic_DNA"/>
</dbReference>
<feature type="chain" id="PRO_5015910338" evidence="1">
    <location>
        <begin position="19"/>
        <end position="184"/>
    </location>
</feature>
<organism evidence="3 4">
    <name type="scientific">Limnobaculum parvum</name>
    <dbReference type="NCBI Taxonomy" id="2172103"/>
    <lineage>
        <taxon>Bacteria</taxon>
        <taxon>Pseudomonadati</taxon>
        <taxon>Pseudomonadota</taxon>
        <taxon>Gammaproteobacteria</taxon>
        <taxon>Enterobacterales</taxon>
        <taxon>Budviciaceae</taxon>
        <taxon>Limnobaculum</taxon>
    </lineage>
</organism>
<dbReference type="KEGG" id="lpv:HYN51_15860"/>
<name>A0A2Y9U1A6_9GAMM</name>
<evidence type="ECO:0000313" key="3">
    <source>
        <dbReference type="EMBL" id="AWH89878.1"/>
    </source>
</evidence>
<feature type="domain" description="DUF3828" evidence="2">
    <location>
        <begin position="36"/>
        <end position="166"/>
    </location>
</feature>
<sequence length="184" mass="20638">MKYWLSIICSVLITFALTGCVVTETTVSHHYGSNDPAMTAQKFYSQYFISGSVGLPTDTQLATFKPYISTNLYQLLEEAKKRQHEEIRQHPNEKPSLVDGDLFSSLFEGPTSVDIPSIPVLPSANSVTLQANFTRSEQGQSILHWTDEIKMVKQNESWVIDDLVYKGNWEFAAKSTLKKALSGK</sequence>
<evidence type="ECO:0000256" key="1">
    <source>
        <dbReference type="SAM" id="SignalP"/>
    </source>
</evidence>
<reference evidence="3 4" key="1">
    <citation type="journal article" date="2019" name="Int. J. Syst. Evol. Microbiol.">
        <title>Limnobaculum parvum gen. nov., sp. nov., isolated from a freshwater lake.</title>
        <authorList>
            <person name="Baek C."/>
            <person name="Shin S.K."/>
            <person name="Yi H."/>
        </authorList>
    </citation>
    <scope>NUCLEOTIDE SEQUENCE [LARGE SCALE GENOMIC DNA]</scope>
    <source>
        <strain evidence="3 4">HYN0051</strain>
    </source>
</reference>
<keyword evidence="4" id="KW-1185">Reference proteome</keyword>
<proteinExistence type="predicted"/>
<dbReference type="RefSeq" id="WP_108901920.1">
    <property type="nucleotide sequence ID" value="NZ_CP029185.2"/>
</dbReference>
<dbReference type="InterPro" id="IPR024289">
    <property type="entry name" value="DUF3828"/>
</dbReference>
<gene>
    <name evidence="3" type="ORF">HYN51_15860</name>
</gene>